<dbReference type="AlphaFoldDB" id="F7FQL5"/>
<dbReference type="InterPro" id="IPR012858">
    <property type="entry name" value="DC_STAMP-like"/>
</dbReference>
<dbReference type="GO" id="GO:0045657">
    <property type="term" value="P:positive regulation of monocyte differentiation"/>
    <property type="evidence" value="ECO:0007669"/>
    <property type="project" value="Ensembl"/>
</dbReference>
<dbReference type="GO" id="GO:0072675">
    <property type="term" value="P:osteoclast fusion"/>
    <property type="evidence" value="ECO:0007669"/>
    <property type="project" value="Ensembl"/>
</dbReference>
<dbReference type="GO" id="GO:0009986">
    <property type="term" value="C:cell surface"/>
    <property type="evidence" value="ECO:0000318"/>
    <property type="project" value="GO_Central"/>
</dbReference>
<feature type="domain" description="Dendritic cell-specific transmembrane protein-like" evidence="6">
    <location>
        <begin position="243"/>
        <end position="420"/>
    </location>
</feature>
<dbReference type="GO" id="GO:0071353">
    <property type="term" value="P:cellular response to interleukin-4"/>
    <property type="evidence" value="ECO:0007669"/>
    <property type="project" value="Ensembl"/>
</dbReference>
<comment type="subcellular location">
    <subcellularLocation>
        <location evidence="1">Membrane</location>
        <topology evidence="1">Multi-pass membrane protein</topology>
    </subcellularLocation>
</comment>
<reference evidence="7" key="3">
    <citation type="submission" date="2025-09" db="UniProtKB">
        <authorList>
            <consortium name="Ensembl"/>
        </authorList>
    </citation>
    <scope>IDENTIFICATION</scope>
    <source>
        <strain evidence="7">Glennie</strain>
    </source>
</reference>
<name>F7FQL5_ORNAN</name>
<sequence length="469" mass="53970">MNFWISVTAICQHLWELYVCERSPGWQSLLKHVVIYCVVGFIFTLVFLLGLYWFLPSVALFTTLWIATSILLCWSKHARCFSVLFLLSCGLHEGRNALITAGTGIVICRHMENIFHNLEGLMDGITCNLRAQGISIHMPLLQKYIEALYWIYDQGTSLCNPFGDIVSLNHTLAVSVFSSSEAFEAKLNDTREEVLNMVDHISTTVETASSLVQGLLAIAGLAFVLLGTGLFMRRFLGSRTGKFKNIYITKNFIQFDEQERLQRRPCVLPLSRKERKKYVVIPSFCPTPRERRSLGLFFLPIVANFYIWVSIVAMDYLLYRLILSVSKHLQNLPILEVHLTLHDEENQDIIDDFPFNMPLFEPNCIPKPELVISKTWISLIIILIVLVVFGLLSSTLMQFKVLVSMAFYPNTEKERIHYLHAKLLKKRAKQPLENGKRKLSQVITKLHFWFPILQMVERDRKVIANNQNP</sequence>
<evidence type="ECO:0000256" key="1">
    <source>
        <dbReference type="ARBA" id="ARBA00004141"/>
    </source>
</evidence>
<dbReference type="Ensembl" id="ENSOANT00000014094.2">
    <property type="protein sequence ID" value="ENSOANP00000014091.2"/>
    <property type="gene ID" value="ENSOANG00000008852.3"/>
</dbReference>
<evidence type="ECO:0000259" key="6">
    <source>
        <dbReference type="Pfam" id="PF07782"/>
    </source>
</evidence>
<protein>
    <submittedName>
        <fullName evidence="7">Dendrocyte expressed seven transmembrane protein</fullName>
    </submittedName>
</protein>
<dbReference type="GO" id="GO:0010008">
    <property type="term" value="C:endosome membrane"/>
    <property type="evidence" value="ECO:0007669"/>
    <property type="project" value="Ensembl"/>
</dbReference>
<reference evidence="7 8" key="1">
    <citation type="journal article" date="2008" name="Nature">
        <title>Genome analysis of the platypus reveals unique signatures of evolution.</title>
        <authorList>
            <person name="Warren W.C."/>
            <person name="Hillier L.W."/>
            <person name="Marshall Graves J.A."/>
            <person name="Birney E."/>
            <person name="Ponting C.P."/>
            <person name="Grutzner F."/>
            <person name="Belov K."/>
            <person name="Miller W."/>
            <person name="Clarke L."/>
            <person name="Chinwalla A.T."/>
            <person name="Yang S.P."/>
            <person name="Heger A."/>
            <person name="Locke D.P."/>
            <person name="Miethke P."/>
            <person name="Waters P.D."/>
            <person name="Veyrunes F."/>
            <person name="Fulton L."/>
            <person name="Fulton B."/>
            <person name="Graves T."/>
            <person name="Wallis J."/>
            <person name="Puente X.S."/>
            <person name="Lopez-Otin C."/>
            <person name="Ordonez G.R."/>
            <person name="Eichler E.E."/>
            <person name="Chen L."/>
            <person name="Cheng Z."/>
            <person name="Deakin J.E."/>
            <person name="Alsop A."/>
            <person name="Thompson K."/>
            <person name="Kirby P."/>
            <person name="Papenfuss A.T."/>
            <person name="Wakefield M.J."/>
            <person name="Olender T."/>
            <person name="Lancet D."/>
            <person name="Huttley G.A."/>
            <person name="Smit A.F."/>
            <person name="Pask A."/>
            <person name="Temple-Smith P."/>
            <person name="Batzer M.A."/>
            <person name="Walker J.A."/>
            <person name="Konkel M.K."/>
            <person name="Harris R.S."/>
            <person name="Whittington C.M."/>
            <person name="Wong E.S."/>
            <person name="Gemmell N.J."/>
            <person name="Buschiazzo E."/>
            <person name="Vargas Jentzsch I.M."/>
            <person name="Merkel A."/>
            <person name="Schmitz J."/>
            <person name="Zemann A."/>
            <person name="Churakov G."/>
            <person name="Kriegs J.O."/>
            <person name="Brosius J."/>
            <person name="Murchison E.P."/>
            <person name="Sachidanandam R."/>
            <person name="Smith C."/>
            <person name="Hannon G.J."/>
            <person name="Tsend-Ayush E."/>
            <person name="McMillan D."/>
            <person name="Attenborough R."/>
            <person name="Rens W."/>
            <person name="Ferguson-Smith M."/>
            <person name="Lefevre C.M."/>
            <person name="Sharp J.A."/>
            <person name="Nicholas K.R."/>
            <person name="Ray D.A."/>
            <person name="Kube M."/>
            <person name="Reinhardt R."/>
            <person name="Pringle T.H."/>
            <person name="Taylor J."/>
            <person name="Jones R.C."/>
            <person name="Nixon B."/>
            <person name="Dacheux J.L."/>
            <person name="Niwa H."/>
            <person name="Sekita Y."/>
            <person name="Huang X."/>
            <person name="Stark A."/>
            <person name="Kheradpour P."/>
            <person name="Kellis M."/>
            <person name="Flicek P."/>
            <person name="Chen Y."/>
            <person name="Webber C."/>
            <person name="Hardison R."/>
            <person name="Nelson J."/>
            <person name="Hallsworth-Pepin K."/>
            <person name="Delehaunty K."/>
            <person name="Markovic C."/>
            <person name="Minx P."/>
            <person name="Feng Y."/>
            <person name="Kremitzki C."/>
            <person name="Mitreva M."/>
            <person name="Glasscock J."/>
            <person name="Wylie T."/>
            <person name="Wohldmann P."/>
            <person name="Thiru P."/>
            <person name="Nhan M.N."/>
            <person name="Pohl C.S."/>
            <person name="Smith S.M."/>
            <person name="Hou S."/>
            <person name="Nefedov M."/>
            <person name="de Jong P.J."/>
            <person name="Renfree M.B."/>
            <person name="Mardis E.R."/>
            <person name="Wilson R.K."/>
        </authorList>
    </citation>
    <scope>NUCLEOTIDE SEQUENCE [LARGE SCALE GENOMIC DNA]</scope>
    <source>
        <strain evidence="7 8">Glennie</strain>
    </source>
</reference>
<feature type="transmembrane region" description="Helical" evidence="5">
    <location>
        <begin position="211"/>
        <end position="232"/>
    </location>
</feature>
<evidence type="ECO:0000256" key="2">
    <source>
        <dbReference type="ARBA" id="ARBA00022692"/>
    </source>
</evidence>
<evidence type="ECO:0000256" key="4">
    <source>
        <dbReference type="ARBA" id="ARBA00023136"/>
    </source>
</evidence>
<dbReference type="GO" id="GO:0005789">
    <property type="term" value="C:endoplasmic reticulum membrane"/>
    <property type="evidence" value="ECO:0000318"/>
    <property type="project" value="GO_Central"/>
</dbReference>
<dbReference type="FunCoup" id="F7FQL5">
    <property type="interactions" value="33"/>
</dbReference>
<evidence type="ECO:0000313" key="7">
    <source>
        <dbReference type="Ensembl" id="ENSOANP00000014091.2"/>
    </source>
</evidence>
<dbReference type="Bgee" id="ENSOANG00000008852">
    <property type="expression patterns" value="Expressed in ovary and 3 other cell types or tissues"/>
</dbReference>
<dbReference type="InterPro" id="IPR051856">
    <property type="entry name" value="CSR-E3_Ligase_Protein"/>
</dbReference>
<keyword evidence="3 5" id="KW-1133">Transmembrane helix</keyword>
<dbReference type="GO" id="GO:0061025">
    <property type="term" value="P:membrane fusion"/>
    <property type="evidence" value="ECO:0007669"/>
    <property type="project" value="Ensembl"/>
</dbReference>
<dbReference type="GeneTree" id="ENSGT00940000153269"/>
<accession>F7FQL5</accession>
<evidence type="ECO:0000256" key="5">
    <source>
        <dbReference type="SAM" id="Phobius"/>
    </source>
</evidence>
<dbReference type="OMA" id="CFKHLRC"/>
<gene>
    <name evidence="7" type="primary">DCSTAMP</name>
</gene>
<dbReference type="GO" id="GO:0034241">
    <property type="term" value="P:positive regulation of macrophage fusion"/>
    <property type="evidence" value="ECO:0007669"/>
    <property type="project" value="Ensembl"/>
</dbReference>
<dbReference type="GO" id="GO:0043011">
    <property type="term" value="P:myeloid dendritic cell differentiation"/>
    <property type="evidence" value="ECO:0007669"/>
    <property type="project" value="Ensembl"/>
</dbReference>
<organism evidence="7 8">
    <name type="scientific">Ornithorhynchus anatinus</name>
    <name type="common">Duckbill platypus</name>
    <dbReference type="NCBI Taxonomy" id="9258"/>
    <lineage>
        <taxon>Eukaryota</taxon>
        <taxon>Metazoa</taxon>
        <taxon>Chordata</taxon>
        <taxon>Craniata</taxon>
        <taxon>Vertebrata</taxon>
        <taxon>Euteleostomi</taxon>
        <taxon>Mammalia</taxon>
        <taxon>Monotremata</taxon>
        <taxon>Ornithorhynchidae</taxon>
        <taxon>Ornithorhynchus</taxon>
    </lineage>
</organism>
<dbReference type="GO" id="GO:0036006">
    <property type="term" value="P:cellular response to macrophage colony-stimulating factor stimulus"/>
    <property type="evidence" value="ECO:0007669"/>
    <property type="project" value="Ensembl"/>
</dbReference>
<keyword evidence="2 5" id="KW-0812">Transmembrane</keyword>
<reference evidence="7" key="2">
    <citation type="submission" date="2025-08" db="UniProtKB">
        <authorList>
            <consortium name="Ensembl"/>
        </authorList>
    </citation>
    <scope>IDENTIFICATION</scope>
    <source>
        <strain evidence="7">Glennie</strain>
    </source>
</reference>
<evidence type="ECO:0000256" key="3">
    <source>
        <dbReference type="ARBA" id="ARBA00022989"/>
    </source>
</evidence>
<dbReference type="eggNOG" id="ENOG502QWDQ">
    <property type="taxonomic scope" value="Eukaryota"/>
</dbReference>
<evidence type="ECO:0000313" key="8">
    <source>
        <dbReference type="Proteomes" id="UP000002279"/>
    </source>
</evidence>
<feature type="transmembrane region" description="Helical" evidence="5">
    <location>
        <begin position="33"/>
        <end position="55"/>
    </location>
</feature>
<dbReference type="Pfam" id="PF07782">
    <property type="entry name" value="DC_STAMP"/>
    <property type="match status" value="1"/>
</dbReference>
<keyword evidence="8" id="KW-1185">Reference proteome</keyword>
<dbReference type="STRING" id="9258.ENSOANP00000014091"/>
<dbReference type="HOGENOM" id="CLU_046145_0_0_1"/>
<feature type="transmembrane region" description="Helical" evidence="5">
    <location>
        <begin position="376"/>
        <end position="397"/>
    </location>
</feature>
<dbReference type="InParanoid" id="F7FQL5"/>
<feature type="transmembrane region" description="Helical" evidence="5">
    <location>
        <begin position="296"/>
        <end position="319"/>
    </location>
</feature>
<keyword evidence="4 5" id="KW-0472">Membrane</keyword>
<dbReference type="PANTHER" id="PTHR21041:SF2">
    <property type="entry name" value="DENDRITIC CELL-SPECIFIC TRANSMEMBRANE PROTEIN"/>
    <property type="match status" value="1"/>
</dbReference>
<proteinExistence type="predicted"/>
<dbReference type="GO" id="GO:0030308">
    <property type="term" value="P:negative regulation of cell growth"/>
    <property type="evidence" value="ECO:0007669"/>
    <property type="project" value="Ensembl"/>
</dbReference>
<dbReference type="GO" id="GO:0071356">
    <property type="term" value="P:cellular response to tumor necrosis factor"/>
    <property type="evidence" value="ECO:0007669"/>
    <property type="project" value="Ensembl"/>
</dbReference>
<dbReference type="GO" id="GO:0045780">
    <property type="term" value="P:positive regulation of bone resorption"/>
    <property type="evidence" value="ECO:0007669"/>
    <property type="project" value="Ensembl"/>
</dbReference>
<dbReference type="Proteomes" id="UP000002279">
    <property type="component" value="Chromosome 4"/>
</dbReference>
<dbReference type="PANTHER" id="PTHR21041">
    <property type="entry name" value="DENDRITIC CELL-SPECIFIC TRANSMEMBRANE PROTEIN"/>
    <property type="match status" value="1"/>
</dbReference>